<sequence length="117" mass="13120">MEALFIVLNDLSYMDEILNKFVELKIKGATIIESQGMASAIMNQDAVFSSVLSGPFSRSLDADQKYSKTIFTVLPDNFDKENIIGEIKKIVEDSKRHVIGFMFTLPVSGIYPLKPKQ</sequence>
<reference evidence="2" key="1">
    <citation type="submission" date="2014-05" db="EMBL/GenBank/DDBJ databases">
        <authorList>
            <person name="Kube M."/>
        </authorList>
    </citation>
    <scope>NUCLEOTIDE SEQUENCE [LARGE SCALE GENOMIC DNA]</scope>
</reference>
<dbReference type="EMBL" id="LK028559">
    <property type="protein sequence ID" value="CDR30631.1"/>
    <property type="molecule type" value="Genomic_DNA"/>
</dbReference>
<evidence type="ECO:0000313" key="2">
    <source>
        <dbReference type="Proteomes" id="UP000032434"/>
    </source>
</evidence>
<name>A0A061AGE2_9MOLU</name>
<dbReference type="AlphaFoldDB" id="A0A061AGE2"/>
<evidence type="ECO:0008006" key="3">
    <source>
        <dbReference type="Google" id="ProtNLM"/>
    </source>
</evidence>
<protein>
    <recommendedName>
        <fullName evidence="3">Nitrogen regulatory protein P-II</fullName>
    </recommendedName>
</protein>
<dbReference type="KEGG" id="aoc:Aocu_05580"/>
<dbReference type="STRING" id="35623.Aocu_05580"/>
<accession>A0A061AGE2</accession>
<organism evidence="1 2">
    <name type="scientific">Acholeplasma oculi</name>
    <dbReference type="NCBI Taxonomy" id="35623"/>
    <lineage>
        <taxon>Bacteria</taxon>
        <taxon>Bacillati</taxon>
        <taxon>Mycoplasmatota</taxon>
        <taxon>Mollicutes</taxon>
        <taxon>Acholeplasmatales</taxon>
        <taxon>Acholeplasmataceae</taxon>
        <taxon>Acholeplasma</taxon>
    </lineage>
</organism>
<gene>
    <name evidence="1" type="ORF">Aocu_05580</name>
</gene>
<dbReference type="InParanoid" id="A0A061AGE2"/>
<dbReference type="HOGENOM" id="CLU_155828_0_0_14"/>
<dbReference type="Proteomes" id="UP000032434">
    <property type="component" value="Chromosome 1"/>
</dbReference>
<dbReference type="OrthoDB" id="9810781at2"/>
<dbReference type="PATRIC" id="fig|35623.3.peg.559"/>
<evidence type="ECO:0000313" key="1">
    <source>
        <dbReference type="EMBL" id="CDR30631.1"/>
    </source>
</evidence>
<proteinExistence type="predicted"/>
<keyword evidence="2" id="KW-1185">Reference proteome</keyword>
<dbReference type="RefSeq" id="WP_045749157.1">
    <property type="nucleotide sequence ID" value="NZ_FUZK01000003.1"/>
</dbReference>